<keyword evidence="1 3" id="KW-0597">Phosphoprotein</keyword>
<dbReference type="PANTHER" id="PTHR43214:SF43">
    <property type="entry name" value="TWO-COMPONENT RESPONSE REGULATOR"/>
    <property type="match status" value="1"/>
</dbReference>
<evidence type="ECO:0000256" key="2">
    <source>
        <dbReference type="ARBA" id="ARBA00023125"/>
    </source>
</evidence>
<dbReference type="Gene3D" id="3.40.50.2300">
    <property type="match status" value="1"/>
</dbReference>
<dbReference type="PROSITE" id="PS50110">
    <property type="entry name" value="RESPONSE_REGULATORY"/>
    <property type="match status" value="1"/>
</dbReference>
<organism evidence="6 7">
    <name type="scientific">Propionicimonas paludicola</name>
    <dbReference type="NCBI Taxonomy" id="185243"/>
    <lineage>
        <taxon>Bacteria</taxon>
        <taxon>Bacillati</taxon>
        <taxon>Actinomycetota</taxon>
        <taxon>Actinomycetes</taxon>
        <taxon>Propionibacteriales</taxon>
        <taxon>Nocardioidaceae</taxon>
        <taxon>Propionicimonas</taxon>
    </lineage>
</organism>
<dbReference type="InterPro" id="IPR001789">
    <property type="entry name" value="Sig_transdc_resp-reg_receiver"/>
</dbReference>
<comment type="caution">
    <text evidence="6">The sequence shown here is derived from an EMBL/GenBank/DDBJ whole genome shotgun (WGS) entry which is preliminary data.</text>
</comment>
<evidence type="ECO:0000259" key="5">
    <source>
        <dbReference type="PROSITE" id="PS50110"/>
    </source>
</evidence>
<dbReference type="RefSeq" id="WP_169923826.1">
    <property type="nucleotide sequence ID" value="NZ_PDJC01000001.1"/>
</dbReference>
<feature type="modified residue" description="4-aspartylphosphate" evidence="3">
    <location>
        <position position="54"/>
    </location>
</feature>
<dbReference type="SUPFAM" id="SSF52172">
    <property type="entry name" value="CheY-like"/>
    <property type="match status" value="1"/>
</dbReference>
<dbReference type="InterPro" id="IPR016032">
    <property type="entry name" value="Sig_transdc_resp-reg_C-effctor"/>
</dbReference>
<dbReference type="SMART" id="SM00448">
    <property type="entry name" value="REC"/>
    <property type="match status" value="1"/>
</dbReference>
<dbReference type="AlphaFoldDB" id="A0A2A9CTF4"/>
<accession>A0A2A9CTF4</accession>
<protein>
    <submittedName>
        <fullName evidence="6">LuxR family two component transcriptional regulator</fullName>
    </submittedName>
</protein>
<name>A0A2A9CTF4_9ACTN</name>
<dbReference type="InterPro" id="IPR058245">
    <property type="entry name" value="NreC/VraR/RcsB-like_REC"/>
</dbReference>
<dbReference type="GO" id="GO:0006355">
    <property type="term" value="P:regulation of DNA-templated transcription"/>
    <property type="evidence" value="ECO:0007669"/>
    <property type="project" value="InterPro"/>
</dbReference>
<dbReference type="CDD" id="cd06170">
    <property type="entry name" value="LuxR_C_like"/>
    <property type="match status" value="1"/>
</dbReference>
<dbReference type="InterPro" id="IPR039420">
    <property type="entry name" value="WalR-like"/>
</dbReference>
<dbReference type="InterPro" id="IPR011006">
    <property type="entry name" value="CheY-like_superfamily"/>
</dbReference>
<dbReference type="Pfam" id="PF00072">
    <property type="entry name" value="Response_reg"/>
    <property type="match status" value="1"/>
</dbReference>
<keyword evidence="2" id="KW-0238">DNA-binding</keyword>
<evidence type="ECO:0000256" key="3">
    <source>
        <dbReference type="PROSITE-ProRule" id="PRU00169"/>
    </source>
</evidence>
<dbReference type="SMART" id="SM00421">
    <property type="entry name" value="HTH_LUXR"/>
    <property type="match status" value="1"/>
</dbReference>
<evidence type="ECO:0000313" key="6">
    <source>
        <dbReference type="EMBL" id="PFG17658.1"/>
    </source>
</evidence>
<feature type="domain" description="HTH luxR-type" evidence="4">
    <location>
        <begin position="150"/>
        <end position="216"/>
    </location>
</feature>
<reference evidence="6 7" key="1">
    <citation type="submission" date="2017-10" db="EMBL/GenBank/DDBJ databases">
        <title>Sequencing the genomes of 1000 actinobacteria strains.</title>
        <authorList>
            <person name="Klenk H.-P."/>
        </authorList>
    </citation>
    <scope>NUCLEOTIDE SEQUENCE [LARGE SCALE GENOMIC DNA]</scope>
    <source>
        <strain evidence="6 7">DSM 15597</strain>
    </source>
</reference>
<dbReference type="Pfam" id="PF00196">
    <property type="entry name" value="GerE"/>
    <property type="match status" value="1"/>
</dbReference>
<dbReference type="PANTHER" id="PTHR43214">
    <property type="entry name" value="TWO-COMPONENT RESPONSE REGULATOR"/>
    <property type="match status" value="1"/>
</dbReference>
<dbReference type="SUPFAM" id="SSF46894">
    <property type="entry name" value="C-terminal effector domain of the bipartite response regulators"/>
    <property type="match status" value="1"/>
</dbReference>
<sequence length="229" mass="24391">MVRLLVVDANRADRRLIRHQLSGVDGVAVVAESASYPDAVRIARAERVDLVLLDLQPQRPEGFAAIRAITSGDAAVPVLVLSDHSEREQVANALDCGAIGYLVRRHDLPNLGPAIRSAAKGHAVVSSRVVTKVVREFVRRGRQLRPDGVGPAGETVLSPAELAVVSHLSGGFTTNEEIATQLSISVNTVRAQIAQSLRKTGTANRTALALWGLRNGLDRRLETGGKPAA</sequence>
<gene>
    <name evidence="6" type="ORF">ATK74_2231</name>
</gene>
<dbReference type="GO" id="GO:0003677">
    <property type="term" value="F:DNA binding"/>
    <property type="evidence" value="ECO:0007669"/>
    <property type="project" value="UniProtKB-KW"/>
</dbReference>
<dbReference type="Proteomes" id="UP000226079">
    <property type="component" value="Unassembled WGS sequence"/>
</dbReference>
<dbReference type="CDD" id="cd17535">
    <property type="entry name" value="REC_NarL-like"/>
    <property type="match status" value="1"/>
</dbReference>
<dbReference type="InterPro" id="IPR000792">
    <property type="entry name" value="Tscrpt_reg_LuxR_C"/>
</dbReference>
<keyword evidence="7" id="KW-1185">Reference proteome</keyword>
<dbReference type="GO" id="GO:0000160">
    <property type="term" value="P:phosphorelay signal transduction system"/>
    <property type="evidence" value="ECO:0007669"/>
    <property type="project" value="InterPro"/>
</dbReference>
<evidence type="ECO:0000313" key="7">
    <source>
        <dbReference type="Proteomes" id="UP000226079"/>
    </source>
</evidence>
<proteinExistence type="predicted"/>
<feature type="domain" description="Response regulatory" evidence="5">
    <location>
        <begin position="3"/>
        <end position="119"/>
    </location>
</feature>
<evidence type="ECO:0000256" key="1">
    <source>
        <dbReference type="ARBA" id="ARBA00022553"/>
    </source>
</evidence>
<dbReference type="PROSITE" id="PS50043">
    <property type="entry name" value="HTH_LUXR_2"/>
    <property type="match status" value="1"/>
</dbReference>
<evidence type="ECO:0000259" key="4">
    <source>
        <dbReference type="PROSITE" id="PS50043"/>
    </source>
</evidence>
<dbReference type="EMBL" id="PDJC01000001">
    <property type="protein sequence ID" value="PFG17658.1"/>
    <property type="molecule type" value="Genomic_DNA"/>
</dbReference>